<evidence type="ECO:0000256" key="10">
    <source>
        <dbReference type="ARBA" id="ARBA00023004"/>
    </source>
</evidence>
<accession>A0A2T1AGY2</accession>
<dbReference type="InterPro" id="IPR036761">
    <property type="entry name" value="TTHA0802/YceI-like_sf"/>
</dbReference>
<evidence type="ECO:0000256" key="3">
    <source>
        <dbReference type="ARBA" id="ARBA00022448"/>
    </source>
</evidence>
<feature type="transmembrane region" description="Helical" evidence="13">
    <location>
        <begin position="63"/>
        <end position="83"/>
    </location>
</feature>
<dbReference type="InterPro" id="IPR052168">
    <property type="entry name" value="Cytochrome_b561_oxidase"/>
</dbReference>
<gene>
    <name evidence="15" type="ORF">CLV89_10528</name>
</gene>
<dbReference type="OrthoDB" id="1247465at2"/>
<evidence type="ECO:0000256" key="8">
    <source>
        <dbReference type="ARBA" id="ARBA00022982"/>
    </source>
</evidence>
<comment type="subcellular location">
    <subcellularLocation>
        <location evidence="2">Cell membrane</location>
        <topology evidence="2">Multi-pass membrane protein</topology>
    </subcellularLocation>
</comment>
<dbReference type="PANTHER" id="PTHR30529:SF7">
    <property type="entry name" value="CYTOCHROME B561 BACTERIAL_NI-HYDROGENASE DOMAIN-CONTAINING PROTEIN"/>
    <property type="match status" value="1"/>
</dbReference>
<comment type="caution">
    <text evidence="15">The sequence shown here is derived from an EMBL/GenBank/DDBJ whole genome shotgun (WGS) entry which is preliminary data.</text>
</comment>
<dbReference type="SMART" id="SM00867">
    <property type="entry name" value="YceI"/>
    <property type="match status" value="1"/>
</dbReference>
<evidence type="ECO:0000256" key="4">
    <source>
        <dbReference type="ARBA" id="ARBA00022475"/>
    </source>
</evidence>
<evidence type="ECO:0000256" key="13">
    <source>
        <dbReference type="SAM" id="Phobius"/>
    </source>
</evidence>
<dbReference type="GO" id="GO:0046872">
    <property type="term" value="F:metal ion binding"/>
    <property type="evidence" value="ECO:0007669"/>
    <property type="project" value="UniProtKB-KW"/>
</dbReference>
<evidence type="ECO:0000256" key="6">
    <source>
        <dbReference type="ARBA" id="ARBA00022692"/>
    </source>
</evidence>
<reference evidence="15 16" key="1">
    <citation type="submission" date="2018-03" db="EMBL/GenBank/DDBJ databases">
        <title>Genomic Encyclopedia of Archaeal and Bacterial Type Strains, Phase II (KMG-II): from individual species to whole genera.</title>
        <authorList>
            <person name="Goeker M."/>
        </authorList>
    </citation>
    <scope>NUCLEOTIDE SEQUENCE [LARGE SCALE GENOMIC DNA]</scope>
    <source>
        <strain evidence="15 16">DSM 25328</strain>
    </source>
</reference>
<dbReference type="Pfam" id="PF04264">
    <property type="entry name" value="YceI"/>
    <property type="match status" value="1"/>
</dbReference>
<comment type="cofactor">
    <cofactor evidence="1">
        <name>heme b</name>
        <dbReference type="ChEBI" id="CHEBI:60344"/>
    </cofactor>
</comment>
<dbReference type="GO" id="GO:0022904">
    <property type="term" value="P:respiratory electron transport chain"/>
    <property type="evidence" value="ECO:0007669"/>
    <property type="project" value="InterPro"/>
</dbReference>
<evidence type="ECO:0000313" key="15">
    <source>
        <dbReference type="EMBL" id="PRZ47807.1"/>
    </source>
</evidence>
<feature type="transmembrane region" description="Helical" evidence="13">
    <location>
        <begin position="208"/>
        <end position="230"/>
    </location>
</feature>
<dbReference type="Gene3D" id="2.40.128.110">
    <property type="entry name" value="Lipid/polyisoprenoid-binding, YceI-like"/>
    <property type="match status" value="1"/>
</dbReference>
<feature type="domain" description="Lipid/polyisoprenoid-binding YceI-like" evidence="14">
    <location>
        <begin position="251"/>
        <end position="407"/>
    </location>
</feature>
<sequence>MSRLNTHQSYGSVSKSFHWLTALLILTAFPLGYFANSLAHTIQGPEFDGSQATIDRAKLLFSLHKTIGVTVFFTALLRILWAITQEKPRLLHPDRKLEAWAAETAHWVLYCAMVIVPLSGWIHHAATDGFAPIWWPFGQNLPMVPKSELLSEMFASIHYYAMLLLGASILAHVAGALKHHVIDKDSTLLRMLPGERAMPEPPAQTHSVLPFVTAVLVWTMVIGGSTVLFVRSHSAAEPAAPVASQTADGSGWAVQNGTLGIEVVQMGSAVSGSFADWSANITFAEPDAPGPAGDVEVTIAIPSLTLGSVTDQAMGADYFDAEAYPSAVFAADIVQIEGTSYEAQGTLTIRDQSVPTTLPFTLEIEGGTATMSGRTEVNRLDFNVGTGTQDEGTLGFGVDITVELTATRVE</sequence>
<keyword evidence="10" id="KW-0408">Iron</keyword>
<keyword evidence="5" id="KW-0349">Heme</keyword>
<dbReference type="GO" id="GO:0009055">
    <property type="term" value="F:electron transfer activity"/>
    <property type="evidence" value="ECO:0007669"/>
    <property type="project" value="InterPro"/>
</dbReference>
<dbReference type="PANTHER" id="PTHR30529">
    <property type="entry name" value="CYTOCHROME B561"/>
    <property type="match status" value="1"/>
</dbReference>
<evidence type="ECO:0000256" key="1">
    <source>
        <dbReference type="ARBA" id="ARBA00001970"/>
    </source>
</evidence>
<evidence type="ECO:0000256" key="9">
    <source>
        <dbReference type="ARBA" id="ARBA00022989"/>
    </source>
</evidence>
<protein>
    <submittedName>
        <fullName evidence="15">Cytochrome b561</fullName>
    </submittedName>
</protein>
<feature type="transmembrane region" description="Helical" evidence="13">
    <location>
        <begin position="104"/>
        <end position="122"/>
    </location>
</feature>
<dbReference type="InterPro" id="IPR016174">
    <property type="entry name" value="Di-haem_cyt_TM"/>
</dbReference>
<dbReference type="AlphaFoldDB" id="A0A2T1AGY2"/>
<evidence type="ECO:0000259" key="14">
    <source>
        <dbReference type="SMART" id="SM00867"/>
    </source>
</evidence>
<keyword evidence="3" id="KW-0813">Transport</keyword>
<organism evidence="15 16">
    <name type="scientific">Tritonibacter scottomollicae</name>
    <name type="common">Epibacterium scottomollicae</name>
    <dbReference type="NCBI Taxonomy" id="483013"/>
    <lineage>
        <taxon>Bacteria</taxon>
        <taxon>Pseudomonadati</taxon>
        <taxon>Pseudomonadota</taxon>
        <taxon>Alphaproteobacteria</taxon>
        <taxon>Rhodobacterales</taxon>
        <taxon>Paracoccaceae</taxon>
        <taxon>Tritonibacter</taxon>
    </lineage>
</organism>
<keyword evidence="4" id="KW-1003">Cell membrane</keyword>
<keyword evidence="6 13" id="KW-0812">Transmembrane</keyword>
<proteinExistence type="inferred from homology"/>
<dbReference type="GO" id="GO:0005886">
    <property type="term" value="C:plasma membrane"/>
    <property type="evidence" value="ECO:0007669"/>
    <property type="project" value="UniProtKB-SubCell"/>
</dbReference>
<dbReference type="SUPFAM" id="SSF81342">
    <property type="entry name" value="Transmembrane di-heme cytochromes"/>
    <property type="match status" value="1"/>
</dbReference>
<name>A0A2T1AGY2_TRISK</name>
<dbReference type="Gene3D" id="1.20.950.20">
    <property type="entry name" value="Transmembrane di-heme cytochromes, Chain C"/>
    <property type="match status" value="1"/>
</dbReference>
<dbReference type="SUPFAM" id="SSF101874">
    <property type="entry name" value="YceI-like"/>
    <property type="match status" value="1"/>
</dbReference>
<dbReference type="InterPro" id="IPR007372">
    <property type="entry name" value="Lipid/polyisoprenoid-bd_YceI"/>
</dbReference>
<dbReference type="EMBL" id="PVUF01000005">
    <property type="protein sequence ID" value="PRZ47807.1"/>
    <property type="molecule type" value="Genomic_DNA"/>
</dbReference>
<dbReference type="GO" id="GO:0020037">
    <property type="term" value="F:heme binding"/>
    <property type="evidence" value="ECO:0007669"/>
    <property type="project" value="TreeGrafter"/>
</dbReference>
<dbReference type="Pfam" id="PF01292">
    <property type="entry name" value="Ni_hydr_CYTB"/>
    <property type="match status" value="1"/>
</dbReference>
<evidence type="ECO:0000256" key="12">
    <source>
        <dbReference type="ARBA" id="ARBA00037975"/>
    </source>
</evidence>
<comment type="similarity">
    <text evidence="12">Belongs to the cytochrome b561 family.</text>
</comment>
<evidence type="ECO:0000256" key="7">
    <source>
        <dbReference type="ARBA" id="ARBA00022723"/>
    </source>
</evidence>
<keyword evidence="8" id="KW-0249">Electron transport</keyword>
<keyword evidence="7" id="KW-0479">Metal-binding</keyword>
<evidence type="ECO:0000256" key="5">
    <source>
        <dbReference type="ARBA" id="ARBA00022617"/>
    </source>
</evidence>
<dbReference type="InterPro" id="IPR011577">
    <property type="entry name" value="Cyt_b561_bac/Ni-Hgenase"/>
</dbReference>
<keyword evidence="11 13" id="KW-0472">Membrane</keyword>
<evidence type="ECO:0000313" key="16">
    <source>
        <dbReference type="Proteomes" id="UP000237718"/>
    </source>
</evidence>
<evidence type="ECO:0000256" key="2">
    <source>
        <dbReference type="ARBA" id="ARBA00004651"/>
    </source>
</evidence>
<keyword evidence="9 13" id="KW-1133">Transmembrane helix</keyword>
<feature type="transmembrane region" description="Helical" evidence="13">
    <location>
        <begin position="157"/>
        <end position="177"/>
    </location>
</feature>
<dbReference type="Proteomes" id="UP000237718">
    <property type="component" value="Unassembled WGS sequence"/>
</dbReference>
<dbReference type="RefSeq" id="WP_106163512.1">
    <property type="nucleotide sequence ID" value="NZ_PVUF01000005.1"/>
</dbReference>
<evidence type="ECO:0000256" key="11">
    <source>
        <dbReference type="ARBA" id="ARBA00023136"/>
    </source>
</evidence>